<dbReference type="RefSeq" id="WP_209661844.1">
    <property type="nucleotide sequence ID" value="NZ_JAGGLI010000040.1"/>
</dbReference>
<dbReference type="Pfam" id="PF01479">
    <property type="entry name" value="S4"/>
    <property type="match status" value="1"/>
</dbReference>
<dbReference type="SMART" id="SM00363">
    <property type="entry name" value="S4"/>
    <property type="match status" value="1"/>
</dbReference>
<evidence type="ECO:0000256" key="2">
    <source>
        <dbReference type="ARBA" id="ARBA00022884"/>
    </source>
</evidence>
<feature type="domain" description="RNA-binding S4" evidence="6">
    <location>
        <begin position="7"/>
        <end position="64"/>
    </location>
</feature>
<protein>
    <recommendedName>
        <fullName evidence="5">Pseudouridine synthase</fullName>
        <ecNumber evidence="5">5.4.99.-</ecNumber>
    </recommendedName>
</protein>
<dbReference type="PROSITE" id="PS01149">
    <property type="entry name" value="PSI_RSU"/>
    <property type="match status" value="1"/>
</dbReference>
<dbReference type="PROSITE" id="PS50889">
    <property type="entry name" value="S4"/>
    <property type="match status" value="1"/>
</dbReference>
<dbReference type="InterPro" id="IPR050343">
    <property type="entry name" value="RsuA_PseudoU_synthase"/>
</dbReference>
<evidence type="ECO:0000256" key="3">
    <source>
        <dbReference type="ARBA" id="ARBA00023235"/>
    </source>
</evidence>
<dbReference type="InterPro" id="IPR036986">
    <property type="entry name" value="S4_RNA-bd_sf"/>
</dbReference>
<proteinExistence type="inferred from homology"/>
<evidence type="ECO:0000313" key="7">
    <source>
        <dbReference type="EMBL" id="MBP2028789.1"/>
    </source>
</evidence>
<dbReference type="EMBL" id="JAGGLI010000040">
    <property type="protein sequence ID" value="MBP2028789.1"/>
    <property type="molecule type" value="Genomic_DNA"/>
</dbReference>
<dbReference type="InterPro" id="IPR002942">
    <property type="entry name" value="S4_RNA-bd"/>
</dbReference>
<keyword evidence="3 5" id="KW-0413">Isomerase</keyword>
<accession>A0ABS4KQA2</accession>
<dbReference type="SUPFAM" id="SSF55174">
    <property type="entry name" value="Alpha-L RNA-binding motif"/>
    <property type="match status" value="1"/>
</dbReference>
<dbReference type="EC" id="5.4.99.-" evidence="5"/>
<dbReference type="InterPro" id="IPR020103">
    <property type="entry name" value="PsdUridine_synth_cat_dom_sf"/>
</dbReference>
<gene>
    <name evidence="7" type="ORF">J2Z35_002619</name>
</gene>
<keyword evidence="8" id="KW-1185">Reference proteome</keyword>
<dbReference type="Gene3D" id="3.30.70.1560">
    <property type="entry name" value="Alpha-L RNA-binding motif"/>
    <property type="match status" value="1"/>
</dbReference>
<dbReference type="InterPro" id="IPR020094">
    <property type="entry name" value="TruA/RsuA/RluB/E/F_N"/>
</dbReference>
<dbReference type="PANTHER" id="PTHR47683:SF4">
    <property type="entry name" value="PSEUDOURIDINE SYNTHASE"/>
    <property type="match status" value="1"/>
</dbReference>
<comment type="similarity">
    <text evidence="1 5">Belongs to the pseudouridine synthase RsuA family.</text>
</comment>
<dbReference type="GO" id="GO:0160136">
    <property type="term" value="F:16S rRNA pseudouridine(516) synthase activity"/>
    <property type="evidence" value="ECO:0007669"/>
    <property type="project" value="UniProtKB-EC"/>
</dbReference>
<evidence type="ECO:0000256" key="4">
    <source>
        <dbReference type="PROSITE-ProRule" id="PRU00182"/>
    </source>
</evidence>
<dbReference type="Proteomes" id="UP001314903">
    <property type="component" value="Unassembled WGS sequence"/>
</dbReference>
<dbReference type="Pfam" id="PF00849">
    <property type="entry name" value="PseudoU_synth_2"/>
    <property type="match status" value="1"/>
</dbReference>
<comment type="caution">
    <text evidence="7">The sequence shown here is derived from an EMBL/GenBank/DDBJ whole genome shotgun (WGS) entry which is preliminary data.</text>
</comment>
<dbReference type="InterPro" id="IPR018496">
    <property type="entry name" value="PsdUridine_synth_RsuA/RluB_CS"/>
</dbReference>
<name>A0ABS4KQA2_9FIRM</name>
<dbReference type="Gene3D" id="3.30.70.580">
    <property type="entry name" value="Pseudouridine synthase I, catalytic domain, N-terminal subdomain"/>
    <property type="match status" value="1"/>
</dbReference>
<dbReference type="PANTHER" id="PTHR47683">
    <property type="entry name" value="PSEUDOURIDINE SYNTHASE FAMILY PROTEIN-RELATED"/>
    <property type="match status" value="1"/>
</dbReference>
<dbReference type="CDD" id="cd02553">
    <property type="entry name" value="PseudoU_synth_RsuA"/>
    <property type="match status" value="1"/>
</dbReference>
<sequence length="242" mass="27901">MKSEKSIRIDKYLSNMGIGSRKDIKKHIKMGRVKINEKIVKESNDSVNKNDIVRFDNEVIEYEEFTYIMMNKPQGVISATEDKYQNTVLDILEDRYKNRGLFPAGRLDKDTEGLLILTNNGTLAHNMLSPKKHVTKKYLVKVVGRLGESDVKAFENKIVLEDDYECMPAKLDILESDEESLAIVEIKEGKFHQVKRMFLATDKTVVYLKRISMGPISLDESLKLGEYRKLTAEELNLLENYM</sequence>
<evidence type="ECO:0000313" key="8">
    <source>
        <dbReference type="Proteomes" id="UP001314903"/>
    </source>
</evidence>
<dbReference type="Gene3D" id="3.10.290.10">
    <property type="entry name" value="RNA-binding S4 domain"/>
    <property type="match status" value="1"/>
</dbReference>
<evidence type="ECO:0000256" key="1">
    <source>
        <dbReference type="ARBA" id="ARBA00008348"/>
    </source>
</evidence>
<evidence type="ECO:0000259" key="6">
    <source>
        <dbReference type="SMART" id="SM00363"/>
    </source>
</evidence>
<reference evidence="7 8" key="1">
    <citation type="submission" date="2021-03" db="EMBL/GenBank/DDBJ databases">
        <title>Genomic Encyclopedia of Type Strains, Phase IV (KMG-IV): sequencing the most valuable type-strain genomes for metagenomic binning, comparative biology and taxonomic classification.</title>
        <authorList>
            <person name="Goeker M."/>
        </authorList>
    </citation>
    <scope>NUCLEOTIDE SEQUENCE [LARGE SCALE GENOMIC DNA]</scope>
    <source>
        <strain evidence="7 8">DSM 27512</strain>
    </source>
</reference>
<dbReference type="InterPro" id="IPR006145">
    <property type="entry name" value="PsdUridine_synth_RsuA/RluA"/>
</dbReference>
<dbReference type="InterPro" id="IPR000748">
    <property type="entry name" value="PsdUridine_synth_RsuA/RluB/E/F"/>
</dbReference>
<dbReference type="CDD" id="cd00165">
    <property type="entry name" value="S4"/>
    <property type="match status" value="1"/>
</dbReference>
<organism evidence="7 8">
    <name type="scientific">Acetoanaerobium pronyense</name>
    <dbReference type="NCBI Taxonomy" id="1482736"/>
    <lineage>
        <taxon>Bacteria</taxon>
        <taxon>Bacillati</taxon>
        <taxon>Bacillota</taxon>
        <taxon>Clostridia</taxon>
        <taxon>Peptostreptococcales</taxon>
        <taxon>Filifactoraceae</taxon>
        <taxon>Acetoanaerobium</taxon>
    </lineage>
</organism>
<dbReference type="NCBIfam" id="TIGR00093">
    <property type="entry name" value="pseudouridine synthase"/>
    <property type="match status" value="1"/>
</dbReference>
<dbReference type="SUPFAM" id="SSF55120">
    <property type="entry name" value="Pseudouridine synthase"/>
    <property type="match status" value="1"/>
</dbReference>
<dbReference type="InterPro" id="IPR042092">
    <property type="entry name" value="PsdUridine_s_RsuA/RluB/E/F_cat"/>
</dbReference>
<keyword evidence="2 4" id="KW-0694">RNA-binding</keyword>
<evidence type="ECO:0000256" key="5">
    <source>
        <dbReference type="RuleBase" id="RU003887"/>
    </source>
</evidence>